<dbReference type="AlphaFoldDB" id="A0A806KH19"/>
<protein>
    <submittedName>
        <fullName evidence="1">Uncharacterized protein</fullName>
    </submittedName>
</protein>
<name>A0A806KH19_9BACT</name>
<accession>A0A806KH19</accession>
<organism evidence="1">
    <name type="scientific">uncultured bacterium contig00061</name>
    <dbReference type="NCBI Taxonomy" id="1181544"/>
    <lineage>
        <taxon>Bacteria</taxon>
        <taxon>environmental samples</taxon>
    </lineage>
</organism>
<evidence type="ECO:0000313" key="1">
    <source>
        <dbReference type="EMBL" id="AGS52294.1"/>
    </source>
</evidence>
<dbReference type="EMBL" id="JQ844188">
    <property type="protein sequence ID" value="AGS52294.1"/>
    <property type="molecule type" value="Genomic_DNA"/>
</dbReference>
<sequence length="70" mass="8080">MNDEQAEKLYFRADYILWVPPEVGEDSGAVTETDAAGGRLPRPYPRSDLLTLIQYKGNWRISDVRRINVR</sequence>
<reference evidence="1" key="1">
    <citation type="submission" date="2012-03" db="EMBL/GenBank/DDBJ databases">
        <title>Functional metagenomics reveals considerable lignocellulase gene clusters in the gut microbiome of a wood-feeding higher termite.</title>
        <authorList>
            <person name="Liu N."/>
        </authorList>
    </citation>
    <scope>NUCLEOTIDE SEQUENCE</scope>
</reference>
<proteinExistence type="predicted"/>